<feature type="compositionally biased region" description="Polar residues" evidence="1">
    <location>
        <begin position="20"/>
        <end position="30"/>
    </location>
</feature>
<sequence>MGIFSKNKGFHNDFLKWNGKNGQPSTSVQQEVDRSIEVHQQLNTSPNSS</sequence>
<comment type="caution">
    <text evidence="2">The sequence shown here is derived from an EMBL/GenBank/DDBJ whole genome shotgun (WGS) entry which is preliminary data.</text>
</comment>
<feature type="region of interest" description="Disordered" evidence="1">
    <location>
        <begin position="12"/>
        <end position="32"/>
    </location>
</feature>
<evidence type="ECO:0000313" key="3">
    <source>
        <dbReference type="Proteomes" id="UP001151699"/>
    </source>
</evidence>
<dbReference type="Proteomes" id="UP001151699">
    <property type="component" value="Chromosome B"/>
</dbReference>
<gene>
    <name evidence="2" type="ORF">Bhyg_07978</name>
</gene>
<reference evidence="2" key="1">
    <citation type="submission" date="2022-07" db="EMBL/GenBank/DDBJ databases">
        <authorList>
            <person name="Trinca V."/>
            <person name="Uliana J.V.C."/>
            <person name="Torres T.T."/>
            <person name="Ward R.J."/>
            <person name="Monesi N."/>
        </authorList>
    </citation>
    <scope>NUCLEOTIDE SEQUENCE</scope>
    <source>
        <strain evidence="2">HSMRA1968</strain>
        <tissue evidence="2">Whole embryos</tissue>
    </source>
</reference>
<name>A0A9Q0N4I4_9DIPT</name>
<evidence type="ECO:0000313" key="2">
    <source>
        <dbReference type="EMBL" id="KAJ6643022.1"/>
    </source>
</evidence>
<feature type="non-terminal residue" evidence="2">
    <location>
        <position position="49"/>
    </location>
</feature>
<evidence type="ECO:0000256" key="1">
    <source>
        <dbReference type="SAM" id="MobiDB-lite"/>
    </source>
</evidence>
<accession>A0A9Q0N4I4</accession>
<protein>
    <submittedName>
        <fullName evidence="2">Uncharacterized protein</fullName>
    </submittedName>
</protein>
<keyword evidence="3" id="KW-1185">Reference proteome</keyword>
<organism evidence="2 3">
    <name type="scientific">Pseudolycoriella hygida</name>
    <dbReference type="NCBI Taxonomy" id="35572"/>
    <lineage>
        <taxon>Eukaryota</taxon>
        <taxon>Metazoa</taxon>
        <taxon>Ecdysozoa</taxon>
        <taxon>Arthropoda</taxon>
        <taxon>Hexapoda</taxon>
        <taxon>Insecta</taxon>
        <taxon>Pterygota</taxon>
        <taxon>Neoptera</taxon>
        <taxon>Endopterygota</taxon>
        <taxon>Diptera</taxon>
        <taxon>Nematocera</taxon>
        <taxon>Sciaroidea</taxon>
        <taxon>Sciaridae</taxon>
        <taxon>Pseudolycoriella</taxon>
    </lineage>
</organism>
<dbReference type="AlphaFoldDB" id="A0A9Q0N4I4"/>
<dbReference type="EMBL" id="WJQU01000002">
    <property type="protein sequence ID" value="KAJ6643022.1"/>
    <property type="molecule type" value="Genomic_DNA"/>
</dbReference>
<proteinExistence type="predicted"/>